<dbReference type="GO" id="GO:0016787">
    <property type="term" value="F:hydrolase activity"/>
    <property type="evidence" value="ECO:0007669"/>
    <property type="project" value="UniProtKB-KW"/>
</dbReference>
<dbReference type="InterPro" id="IPR023631">
    <property type="entry name" value="Amidase_dom"/>
</dbReference>
<dbReference type="SUPFAM" id="SSF75304">
    <property type="entry name" value="Amidase signature (AS) enzymes"/>
    <property type="match status" value="1"/>
</dbReference>
<dbReference type="PANTHER" id="PTHR11895">
    <property type="entry name" value="TRANSAMIDASE"/>
    <property type="match status" value="1"/>
</dbReference>
<organism evidence="2 3">
    <name type="scientific">Acinetobacter pittii</name>
    <name type="common">Acinetobacter genomosp. 3</name>
    <dbReference type="NCBI Taxonomy" id="48296"/>
    <lineage>
        <taxon>Bacteria</taxon>
        <taxon>Pseudomonadati</taxon>
        <taxon>Pseudomonadota</taxon>
        <taxon>Gammaproteobacteria</taxon>
        <taxon>Moraxellales</taxon>
        <taxon>Moraxellaceae</taxon>
        <taxon>Acinetobacter</taxon>
        <taxon>Acinetobacter calcoaceticus/baumannii complex</taxon>
    </lineage>
</organism>
<gene>
    <name evidence="2" type="primary">iaaH</name>
    <name evidence="2" type="ORF">G8E09_08870</name>
</gene>
<dbReference type="Proteomes" id="UP000501692">
    <property type="component" value="Chromosome"/>
</dbReference>
<dbReference type="PANTHER" id="PTHR11895:SF151">
    <property type="entry name" value="GLUTAMYL-TRNA(GLN) AMIDOTRANSFERASE SUBUNIT A"/>
    <property type="match status" value="1"/>
</dbReference>
<evidence type="ECO:0000313" key="2">
    <source>
        <dbReference type="EMBL" id="QIT17818.1"/>
    </source>
</evidence>
<dbReference type="Gene3D" id="3.90.1300.10">
    <property type="entry name" value="Amidase signature (AS) domain"/>
    <property type="match status" value="1"/>
</dbReference>
<feature type="domain" description="Amidase" evidence="1">
    <location>
        <begin position="49"/>
        <end position="483"/>
    </location>
</feature>
<dbReference type="AlphaFoldDB" id="A0A6H0FU08"/>
<proteinExistence type="predicted"/>
<reference evidence="2 3" key="1">
    <citation type="submission" date="2020-03" db="EMBL/GenBank/DDBJ databases">
        <authorList>
            <person name="Zhang L."/>
            <person name="Han X."/>
            <person name="Chen Y."/>
            <person name="Yu Y."/>
        </authorList>
    </citation>
    <scope>NUCLEOTIDE SEQUENCE [LARGE SCALE GENOMIC DNA]</scope>
    <source>
        <strain evidence="2 3">A1254</strain>
    </source>
</reference>
<dbReference type="NCBIfam" id="NF005688">
    <property type="entry name" value="PRK07488.1"/>
    <property type="match status" value="1"/>
</dbReference>
<protein>
    <submittedName>
        <fullName evidence="2">Indoleacetamide hydrolase</fullName>
    </submittedName>
</protein>
<dbReference type="RefSeq" id="WP_068614572.1">
    <property type="nucleotide sequence ID" value="NZ_CP049806.1"/>
</dbReference>
<dbReference type="InterPro" id="IPR036928">
    <property type="entry name" value="AS_sf"/>
</dbReference>
<name>A0A6H0FU08_ACIPI</name>
<evidence type="ECO:0000313" key="3">
    <source>
        <dbReference type="Proteomes" id="UP000501692"/>
    </source>
</evidence>
<dbReference type="EMBL" id="CP049806">
    <property type="protein sequence ID" value="QIT17818.1"/>
    <property type="molecule type" value="Genomic_DNA"/>
</dbReference>
<accession>A0A6H0FU08</accession>
<sequence>MSKMIPLLTFAITSTVSNISRAETLPPLYTLSAEQTAQAICNKKISSEEVVKYWGKRIEDRPQLNAFITIDKQYAENEAKKIDARLANGGTCRPLEGVPVAIKDNIQVVGFPNTAGTPALRNFKPTHNAPIINQLLKAGAIVIGKTNMHELAFGATGYNTAYHISGVIGVRNAFDQSRIAGGSSSGNAAALGARMVPIAVGTDTGGSTREPCALNGCVGFRPTVGRYSGHGITPISTTRDTAGPMANTVSDVILLDSIMSGKSPLPAKPASKIRLGLPDFFWANLDDDVRIKANDAIEALKASGVEVVPVKMPEIQSLVATVATPVAIVEAKKALKNYLKEQKTGITLDQMVTQISSPDVQGIFHDMVMPVKIPGKDGKMTSAEPVYKKAIKDGLPKLAKLYKTTFEENKIDGLLFPTVPEVAIKTGPEVGTPEHFLRIIRNTDPSSNVSMPGISIPVGLGPKTQLPVGMEIDGMPGKDAEILSIAKTLESIWGPSPIPEIAH</sequence>
<evidence type="ECO:0000259" key="1">
    <source>
        <dbReference type="Pfam" id="PF01425"/>
    </source>
</evidence>
<dbReference type="InterPro" id="IPR000120">
    <property type="entry name" value="Amidase"/>
</dbReference>
<keyword evidence="2" id="KW-0378">Hydrolase</keyword>
<dbReference type="Pfam" id="PF01425">
    <property type="entry name" value="Amidase"/>
    <property type="match status" value="1"/>
</dbReference>